<dbReference type="SUPFAM" id="SSF81452">
    <property type="entry name" value="Cytochrome c oxidase subunit III-like"/>
    <property type="match status" value="1"/>
</dbReference>
<feature type="transmembrane region" description="Helical" evidence="7">
    <location>
        <begin position="99"/>
        <end position="120"/>
    </location>
</feature>
<keyword evidence="4 7" id="KW-1133">Transmembrane helix</keyword>
<evidence type="ECO:0000313" key="10">
    <source>
        <dbReference type="Proteomes" id="UP000315700"/>
    </source>
</evidence>
<dbReference type="Pfam" id="PF00510">
    <property type="entry name" value="COX3"/>
    <property type="match status" value="1"/>
</dbReference>
<dbReference type="EMBL" id="CP036271">
    <property type="protein sequence ID" value="QDT52715.1"/>
    <property type="molecule type" value="Genomic_DNA"/>
</dbReference>
<dbReference type="InterPro" id="IPR024791">
    <property type="entry name" value="Cyt_c/ubiquinol_Oxase_su3"/>
</dbReference>
<dbReference type="Gene3D" id="1.20.120.80">
    <property type="entry name" value="Cytochrome c oxidase, subunit III, four-helix bundle"/>
    <property type="match status" value="1"/>
</dbReference>
<feature type="domain" description="Heme-copper oxidase subunit III family profile" evidence="8">
    <location>
        <begin position="56"/>
        <end position="204"/>
    </location>
</feature>
<organism evidence="9 10">
    <name type="scientific">Caulifigura coniformis</name>
    <dbReference type="NCBI Taxonomy" id="2527983"/>
    <lineage>
        <taxon>Bacteria</taxon>
        <taxon>Pseudomonadati</taxon>
        <taxon>Planctomycetota</taxon>
        <taxon>Planctomycetia</taxon>
        <taxon>Planctomycetales</taxon>
        <taxon>Planctomycetaceae</taxon>
        <taxon>Caulifigura</taxon>
    </lineage>
</organism>
<comment type="subcellular location">
    <subcellularLocation>
        <location evidence="6">Cell membrane</location>
        <topology evidence="6">Multi-pass membrane protein</topology>
    </subcellularLocation>
    <subcellularLocation>
        <location evidence="1">Membrane</location>
        <topology evidence="1">Multi-pass membrane protein</topology>
    </subcellularLocation>
</comment>
<dbReference type="OrthoDB" id="261701at2"/>
<evidence type="ECO:0000256" key="4">
    <source>
        <dbReference type="ARBA" id="ARBA00022989"/>
    </source>
</evidence>
<dbReference type="PANTHER" id="PTHR11403:SF10">
    <property type="entry name" value="CYTOCHROME C OXIDASE"/>
    <property type="match status" value="1"/>
</dbReference>
<feature type="transmembrane region" description="Helical" evidence="7">
    <location>
        <begin position="140"/>
        <end position="162"/>
    </location>
</feature>
<dbReference type="InterPro" id="IPR013833">
    <property type="entry name" value="Cyt_c_oxidase_su3_a-hlx"/>
</dbReference>
<evidence type="ECO:0000256" key="2">
    <source>
        <dbReference type="ARBA" id="ARBA00010581"/>
    </source>
</evidence>
<dbReference type="InParanoid" id="A0A517S9B2"/>
<keyword evidence="3 6" id="KW-0812">Transmembrane</keyword>
<comment type="similarity">
    <text evidence="2 6">Belongs to the cytochrome c oxidase subunit 3 family.</text>
</comment>
<dbReference type="Proteomes" id="UP000315700">
    <property type="component" value="Chromosome"/>
</dbReference>
<protein>
    <submittedName>
        <fullName evidence="9">Cytochrome c oxidase subunit 3</fullName>
        <ecNumber evidence="9">1.9.3.1</ecNumber>
    </submittedName>
</protein>
<dbReference type="GO" id="GO:0019646">
    <property type="term" value="P:aerobic electron transport chain"/>
    <property type="evidence" value="ECO:0007669"/>
    <property type="project" value="InterPro"/>
</dbReference>
<evidence type="ECO:0000256" key="5">
    <source>
        <dbReference type="ARBA" id="ARBA00023136"/>
    </source>
</evidence>
<dbReference type="EC" id="1.9.3.1" evidence="9"/>
<dbReference type="GO" id="GO:0005886">
    <property type="term" value="C:plasma membrane"/>
    <property type="evidence" value="ECO:0007669"/>
    <property type="project" value="UniProtKB-SubCell"/>
</dbReference>
<dbReference type="InterPro" id="IPR000298">
    <property type="entry name" value="Cyt_c_oxidase-like_su3"/>
</dbReference>
<feature type="transmembrane region" description="Helical" evidence="7">
    <location>
        <begin position="174"/>
        <end position="203"/>
    </location>
</feature>
<proteinExistence type="inferred from homology"/>
<dbReference type="PROSITE" id="PS50253">
    <property type="entry name" value="COX3"/>
    <property type="match status" value="1"/>
</dbReference>
<dbReference type="GO" id="GO:0016491">
    <property type="term" value="F:oxidoreductase activity"/>
    <property type="evidence" value="ECO:0007669"/>
    <property type="project" value="UniProtKB-KW"/>
</dbReference>
<dbReference type="KEGG" id="ccos:Pan44_07270"/>
<feature type="transmembrane region" description="Helical" evidence="7">
    <location>
        <begin position="32"/>
        <end position="54"/>
    </location>
</feature>
<accession>A0A517S9B2</accession>
<sequence>MTDRLPRTPPAATPPIPDRHAVGRLRDAQRAAFILGLIVTSSLGIFAGCLRLFGHPSPGDSLQFPVAFGVSTLLLLAGSIAMNRALHFVCMERQPEFRGWLKVTAVLAALFMGIQSYGLLGMTPATRSPTETSLGVRPLVMTLAGLHVMHFFVATLFISVVLSRSIADRYDHEYHWGVTVCAWFWHLLGFVWMAILAVFAIAIGS</sequence>
<keyword evidence="10" id="KW-1185">Reference proteome</keyword>
<evidence type="ECO:0000259" key="8">
    <source>
        <dbReference type="PROSITE" id="PS50253"/>
    </source>
</evidence>
<name>A0A517S9B2_9PLAN</name>
<dbReference type="AlphaFoldDB" id="A0A517S9B2"/>
<dbReference type="RefSeq" id="WP_145027300.1">
    <property type="nucleotide sequence ID" value="NZ_CP036271.1"/>
</dbReference>
<evidence type="ECO:0000256" key="7">
    <source>
        <dbReference type="SAM" id="Phobius"/>
    </source>
</evidence>
<keyword evidence="5 7" id="KW-0472">Membrane</keyword>
<evidence type="ECO:0000256" key="1">
    <source>
        <dbReference type="ARBA" id="ARBA00004141"/>
    </source>
</evidence>
<reference evidence="9 10" key="1">
    <citation type="submission" date="2019-02" db="EMBL/GenBank/DDBJ databases">
        <title>Deep-cultivation of Planctomycetes and their phenomic and genomic characterization uncovers novel biology.</title>
        <authorList>
            <person name="Wiegand S."/>
            <person name="Jogler M."/>
            <person name="Boedeker C."/>
            <person name="Pinto D."/>
            <person name="Vollmers J."/>
            <person name="Rivas-Marin E."/>
            <person name="Kohn T."/>
            <person name="Peeters S.H."/>
            <person name="Heuer A."/>
            <person name="Rast P."/>
            <person name="Oberbeckmann S."/>
            <person name="Bunk B."/>
            <person name="Jeske O."/>
            <person name="Meyerdierks A."/>
            <person name="Storesund J.E."/>
            <person name="Kallscheuer N."/>
            <person name="Luecker S."/>
            <person name="Lage O.M."/>
            <person name="Pohl T."/>
            <person name="Merkel B.J."/>
            <person name="Hornburger P."/>
            <person name="Mueller R.-W."/>
            <person name="Bruemmer F."/>
            <person name="Labrenz M."/>
            <person name="Spormann A.M."/>
            <person name="Op den Camp H."/>
            <person name="Overmann J."/>
            <person name="Amann R."/>
            <person name="Jetten M.S.M."/>
            <person name="Mascher T."/>
            <person name="Medema M.H."/>
            <person name="Devos D.P."/>
            <person name="Kaster A.-K."/>
            <person name="Ovreas L."/>
            <person name="Rohde M."/>
            <person name="Galperin M.Y."/>
            <person name="Jogler C."/>
        </authorList>
    </citation>
    <scope>NUCLEOTIDE SEQUENCE [LARGE SCALE GENOMIC DNA]</scope>
    <source>
        <strain evidence="9 10">Pan44</strain>
    </source>
</reference>
<dbReference type="GO" id="GO:0004129">
    <property type="term" value="F:cytochrome-c oxidase activity"/>
    <property type="evidence" value="ECO:0007669"/>
    <property type="project" value="InterPro"/>
</dbReference>
<keyword evidence="9" id="KW-0560">Oxidoreductase</keyword>
<gene>
    <name evidence="9" type="primary">ctaE_1</name>
    <name evidence="9" type="ORF">Pan44_07270</name>
</gene>
<feature type="transmembrane region" description="Helical" evidence="7">
    <location>
        <begin position="66"/>
        <end position="87"/>
    </location>
</feature>
<evidence type="ECO:0000256" key="3">
    <source>
        <dbReference type="ARBA" id="ARBA00022692"/>
    </source>
</evidence>
<dbReference type="InterPro" id="IPR035973">
    <property type="entry name" value="Cyt_c_oxidase_su3-like_sf"/>
</dbReference>
<evidence type="ECO:0000256" key="6">
    <source>
        <dbReference type="RuleBase" id="RU003376"/>
    </source>
</evidence>
<evidence type="ECO:0000313" key="9">
    <source>
        <dbReference type="EMBL" id="QDT52715.1"/>
    </source>
</evidence>
<dbReference type="PANTHER" id="PTHR11403">
    <property type="entry name" value="CYTOCHROME C OXIDASE SUBUNIT III"/>
    <property type="match status" value="1"/>
</dbReference>